<gene>
    <name evidence="1" type="ORF">GN958_ATG04490</name>
</gene>
<accession>A0A8S9V4B5</accession>
<dbReference type="EMBL" id="JAACNO010000621">
    <property type="protein sequence ID" value="KAF4146304.1"/>
    <property type="molecule type" value="Genomic_DNA"/>
</dbReference>
<name>A0A8S9V4B5_PHYIN</name>
<proteinExistence type="predicted"/>
<reference evidence="1" key="1">
    <citation type="submission" date="2020-03" db="EMBL/GenBank/DDBJ databases">
        <title>Hybrid Assembly of Korean Phytophthora infestans isolates.</title>
        <authorList>
            <person name="Prokchorchik M."/>
            <person name="Lee Y."/>
            <person name="Seo J."/>
            <person name="Cho J.-H."/>
            <person name="Park Y.-E."/>
            <person name="Jang D.-C."/>
            <person name="Im J.-S."/>
            <person name="Choi J.-G."/>
            <person name="Park H.-J."/>
            <person name="Lee G.-B."/>
            <person name="Lee Y.-G."/>
            <person name="Hong S.-Y."/>
            <person name="Cho K."/>
            <person name="Sohn K.H."/>
        </authorList>
    </citation>
    <scope>NUCLEOTIDE SEQUENCE</scope>
    <source>
        <strain evidence="1">KR_2_A2</strain>
    </source>
</reference>
<dbReference type="AlphaFoldDB" id="A0A8S9V4B5"/>
<organism evidence="1 2">
    <name type="scientific">Phytophthora infestans</name>
    <name type="common">Potato late blight agent</name>
    <name type="synonym">Botrytis infestans</name>
    <dbReference type="NCBI Taxonomy" id="4787"/>
    <lineage>
        <taxon>Eukaryota</taxon>
        <taxon>Sar</taxon>
        <taxon>Stramenopiles</taxon>
        <taxon>Oomycota</taxon>
        <taxon>Peronosporomycetes</taxon>
        <taxon>Peronosporales</taxon>
        <taxon>Peronosporaceae</taxon>
        <taxon>Phytophthora</taxon>
    </lineage>
</organism>
<evidence type="ECO:0000313" key="1">
    <source>
        <dbReference type="EMBL" id="KAF4146304.1"/>
    </source>
</evidence>
<comment type="caution">
    <text evidence="1">The sequence shown here is derived from an EMBL/GenBank/DDBJ whole genome shotgun (WGS) entry which is preliminary data.</text>
</comment>
<sequence>MESILLRLLTVSSTLGLAGSHTTYVYLLKVSTLVKGKRPVFLNCDYFKGPVEERLHLALYASITA</sequence>
<evidence type="ECO:0000313" key="2">
    <source>
        <dbReference type="Proteomes" id="UP000704712"/>
    </source>
</evidence>
<protein>
    <submittedName>
        <fullName evidence="1">Uncharacterized protein</fullName>
    </submittedName>
</protein>
<dbReference type="Proteomes" id="UP000704712">
    <property type="component" value="Unassembled WGS sequence"/>
</dbReference>